<dbReference type="Proteomes" id="UP001363151">
    <property type="component" value="Unassembled WGS sequence"/>
</dbReference>
<feature type="signal peptide" evidence="1">
    <location>
        <begin position="1"/>
        <end position="16"/>
    </location>
</feature>
<dbReference type="InterPro" id="IPR032710">
    <property type="entry name" value="NTF2-like_dom_sf"/>
</dbReference>
<comment type="caution">
    <text evidence="2">The sequence shown here is derived from an EMBL/GenBank/DDBJ whole genome shotgun (WGS) entry which is preliminary data.</text>
</comment>
<gene>
    <name evidence="2" type="ORF">SO694_000011123</name>
</gene>
<evidence type="ECO:0000313" key="3">
    <source>
        <dbReference type="Proteomes" id="UP001363151"/>
    </source>
</evidence>
<evidence type="ECO:0008006" key="4">
    <source>
        <dbReference type="Google" id="ProtNLM"/>
    </source>
</evidence>
<keyword evidence="1" id="KW-0732">Signal</keyword>
<reference evidence="2 3" key="1">
    <citation type="submission" date="2024-03" db="EMBL/GenBank/DDBJ databases">
        <title>Aureococcus anophagefferens CCMP1851 and Kratosvirus quantuckense: Draft genome of a second virus-susceptible host strain in the model system.</title>
        <authorList>
            <person name="Chase E."/>
            <person name="Truchon A.R."/>
            <person name="Schepens W."/>
            <person name="Wilhelm S.W."/>
        </authorList>
    </citation>
    <scope>NUCLEOTIDE SEQUENCE [LARGE SCALE GENOMIC DNA]</scope>
    <source>
        <strain evidence="2 3">CCMP1851</strain>
    </source>
</reference>
<dbReference type="InterPro" id="IPR016878">
    <property type="entry name" value="MICAH-like"/>
</dbReference>
<dbReference type="EMBL" id="JBBJCI010000035">
    <property type="protein sequence ID" value="KAK7253533.1"/>
    <property type="molecule type" value="Genomic_DNA"/>
</dbReference>
<protein>
    <recommendedName>
        <fullName evidence="4">Phosphoribosyl-AMP cyclohydrolase</fullName>
    </recommendedName>
</protein>
<proteinExistence type="predicted"/>
<name>A0ABR1GCA8_AURAN</name>
<evidence type="ECO:0000256" key="1">
    <source>
        <dbReference type="SAM" id="SignalP"/>
    </source>
</evidence>
<feature type="chain" id="PRO_5047089157" description="Phosphoribosyl-AMP cyclohydrolase" evidence="1">
    <location>
        <begin position="17"/>
        <end position="190"/>
    </location>
</feature>
<accession>A0ABR1GCA8</accession>
<dbReference type="PIRSF" id="PIRSF028288">
    <property type="entry name" value="UCP028288"/>
    <property type="match status" value="1"/>
</dbReference>
<dbReference type="Gene3D" id="3.10.450.50">
    <property type="match status" value="1"/>
</dbReference>
<keyword evidence="3" id="KW-1185">Reference proteome</keyword>
<sequence>MARTILFALLFSAANAITEPTEPITEADVAAVQQEWSESLISIGKHYTDGGDYQAVAKATLDKLYGYASGFDVLFKPTKAVDKAIRLTEAEAASYFVGANGECSEDKGFALAPYTAVRWENQGTIFHGDSATAMGEYYFTDAGGGVTKAEYTFQYAKAADGSLKIVVHHSSLPFVKTLPLDPENETTYRP</sequence>
<organism evidence="2 3">
    <name type="scientific">Aureococcus anophagefferens</name>
    <name type="common">Harmful bloom alga</name>
    <dbReference type="NCBI Taxonomy" id="44056"/>
    <lineage>
        <taxon>Eukaryota</taxon>
        <taxon>Sar</taxon>
        <taxon>Stramenopiles</taxon>
        <taxon>Ochrophyta</taxon>
        <taxon>Pelagophyceae</taxon>
        <taxon>Pelagomonadales</taxon>
        <taxon>Pelagomonadaceae</taxon>
        <taxon>Aureococcus</taxon>
    </lineage>
</organism>
<dbReference type="SUPFAM" id="SSF54427">
    <property type="entry name" value="NTF2-like"/>
    <property type="match status" value="1"/>
</dbReference>
<evidence type="ECO:0000313" key="2">
    <source>
        <dbReference type="EMBL" id="KAK7253533.1"/>
    </source>
</evidence>